<dbReference type="Proteomes" id="UP000799764">
    <property type="component" value="Unassembled WGS sequence"/>
</dbReference>
<keyword evidence="4" id="KW-0175">Coiled coil</keyword>
<accession>A0A9P4PQ74</accession>
<dbReference type="GO" id="GO:0051601">
    <property type="term" value="P:exocyst localization"/>
    <property type="evidence" value="ECO:0007669"/>
    <property type="project" value="TreeGrafter"/>
</dbReference>
<protein>
    <submittedName>
        <fullName evidence="5">Exocyst complex component Sec6</fullName>
    </submittedName>
</protein>
<gene>
    <name evidence="5" type="ORF">P171DRAFT_471405</name>
</gene>
<proteinExistence type="inferred from homology"/>
<reference evidence="5" key="1">
    <citation type="journal article" date="2020" name="Stud. Mycol.">
        <title>101 Dothideomycetes genomes: a test case for predicting lifestyles and emergence of pathogens.</title>
        <authorList>
            <person name="Haridas S."/>
            <person name="Albert R."/>
            <person name="Binder M."/>
            <person name="Bloem J."/>
            <person name="Labutti K."/>
            <person name="Salamov A."/>
            <person name="Andreopoulos B."/>
            <person name="Baker S."/>
            <person name="Barry K."/>
            <person name="Bills G."/>
            <person name="Bluhm B."/>
            <person name="Cannon C."/>
            <person name="Castanera R."/>
            <person name="Culley D."/>
            <person name="Daum C."/>
            <person name="Ezra D."/>
            <person name="Gonzalez J."/>
            <person name="Henrissat B."/>
            <person name="Kuo A."/>
            <person name="Liang C."/>
            <person name="Lipzen A."/>
            <person name="Lutzoni F."/>
            <person name="Magnuson J."/>
            <person name="Mondo S."/>
            <person name="Nolan M."/>
            <person name="Ohm R."/>
            <person name="Pangilinan J."/>
            <person name="Park H.-J."/>
            <person name="Ramirez L."/>
            <person name="Alfaro M."/>
            <person name="Sun H."/>
            <person name="Tritt A."/>
            <person name="Yoshinaga Y."/>
            <person name="Zwiers L.-H."/>
            <person name="Turgeon B."/>
            <person name="Goodwin S."/>
            <person name="Spatafora J."/>
            <person name="Crous P."/>
            <person name="Grigoriev I."/>
        </authorList>
    </citation>
    <scope>NUCLEOTIDE SEQUENCE</scope>
    <source>
        <strain evidence="5">CBS 690.94</strain>
    </source>
</reference>
<sequence>MLQPPVVKSNSQTPFHAPPVYAEDIAPCIRTAKRCASDGSGLRSVVLGFWWEIRLQSRLASGTVTQKGQTYRVEYYPDHQAAAGTARNVFAVAHVAYRDFEAVAAGTRVVVYLEGLIVEAVFDFDLVVEVDVLVGHGGWLCECVQNHNAPDYGHSSTTQSRSRIMSDVESAAAKLAELLRHPEDLDKIPALKAEFTRKKAAVDGQLRIGLREQLEVTQAGMSSITEGQRAVNLIKEEMMKIDKLCAESHNMIQDFPHINLVAQTHKNFEQVEKMKRDIDTFQQRIENLEYLLGQDDEDPANQPHLLEVHYGLTQLREVRDDAIRQIKASEDSSTELIDNLTLESGVTVQDLFTRLNDVIEWFDTHIGEACVNLIELVQSGNDGMVVRLALIIEEEEKSDKKAKALQDAQREYKDLASRFKSIAAGSTELRGYKEKFIKSIEFVCKTNFEESNDKFMDDPEKVDKYFKWYFNNLFVVNQAMVNLMPKKWKIFKTYGNIYHKHMHDWLLGIADDEGLGPQYLLAIINWVDKYYAKMQKLGFAEDDLLPHVVDNRVPELVRNYRQIIIDRVEEWMNNIANKEKKQFAERDQSDITQNIDGYLQTKTLADTWTMLGQNLAIAQNSDRTDVAEGVIESMFRALSSRQRMWQSLVVAEKAKYTSPSSSTEGSSEFQEWLIAIANDQIICIDESDESQTSFLGNFERDITPLVSPAYAPTLTEQINSLKDSYVDVATEFIQAWCQMIFYVDFRDTLKNMFTADWYNSRDMEQMVITFADYMSDYENAVHRAIFELLVMSLADQLLIHYLSAVRNKGAKFRRADPFTEKIKDDCFTTFEFFSRYECGPEVKEKWRVIQMFVMLLSEDKARIPIVYEQFKNGYPDLHIGWVEAVLRARDDFERSMLNAVKAKAAEMTVDPAQQYETIMSQVK</sequence>
<dbReference type="Pfam" id="PF06046">
    <property type="entry name" value="Sec6"/>
    <property type="match status" value="1"/>
</dbReference>
<keyword evidence="3" id="KW-0268">Exocytosis</keyword>
<dbReference type="PANTHER" id="PTHR21292:SF1">
    <property type="entry name" value="EXOCYST COMPLEX COMPONENT 3"/>
    <property type="match status" value="1"/>
</dbReference>
<comment type="caution">
    <text evidence="5">The sequence shown here is derived from an EMBL/GenBank/DDBJ whole genome shotgun (WGS) entry which is preliminary data.</text>
</comment>
<dbReference type="GO" id="GO:0000149">
    <property type="term" value="F:SNARE binding"/>
    <property type="evidence" value="ECO:0007669"/>
    <property type="project" value="TreeGrafter"/>
</dbReference>
<evidence type="ECO:0000256" key="1">
    <source>
        <dbReference type="ARBA" id="ARBA00009447"/>
    </source>
</evidence>
<evidence type="ECO:0000256" key="3">
    <source>
        <dbReference type="ARBA" id="ARBA00022483"/>
    </source>
</evidence>
<comment type="similarity">
    <text evidence="1">Belongs to the SEC6 family.</text>
</comment>
<name>A0A9P4PQ74_9PLEO</name>
<keyword evidence="2" id="KW-0813">Transport</keyword>
<dbReference type="GO" id="GO:0000145">
    <property type="term" value="C:exocyst"/>
    <property type="evidence" value="ECO:0007669"/>
    <property type="project" value="InterPro"/>
</dbReference>
<dbReference type="AlphaFoldDB" id="A0A9P4PQ74"/>
<feature type="coiled-coil region" evidence="4">
    <location>
        <begin position="391"/>
        <end position="418"/>
    </location>
</feature>
<dbReference type="Gene3D" id="1.10.357.50">
    <property type="match status" value="1"/>
</dbReference>
<dbReference type="Gene3D" id="1.10.357.70">
    <property type="entry name" value="Exocyst complex component Sec6, C-terminal domain"/>
    <property type="match status" value="1"/>
</dbReference>
<evidence type="ECO:0000256" key="2">
    <source>
        <dbReference type="ARBA" id="ARBA00022448"/>
    </source>
</evidence>
<dbReference type="GO" id="GO:0006887">
    <property type="term" value="P:exocytosis"/>
    <property type="evidence" value="ECO:0007669"/>
    <property type="project" value="UniProtKB-KW"/>
</dbReference>
<feature type="coiled-coil region" evidence="4">
    <location>
        <begin position="271"/>
        <end position="332"/>
    </location>
</feature>
<organism evidence="5 6">
    <name type="scientific">Karstenula rhodostoma CBS 690.94</name>
    <dbReference type="NCBI Taxonomy" id="1392251"/>
    <lineage>
        <taxon>Eukaryota</taxon>
        <taxon>Fungi</taxon>
        <taxon>Dikarya</taxon>
        <taxon>Ascomycota</taxon>
        <taxon>Pezizomycotina</taxon>
        <taxon>Dothideomycetes</taxon>
        <taxon>Pleosporomycetidae</taxon>
        <taxon>Pleosporales</taxon>
        <taxon>Massarineae</taxon>
        <taxon>Didymosphaeriaceae</taxon>
        <taxon>Karstenula</taxon>
    </lineage>
</organism>
<keyword evidence="6" id="KW-1185">Reference proteome</keyword>
<evidence type="ECO:0000313" key="6">
    <source>
        <dbReference type="Proteomes" id="UP000799764"/>
    </source>
</evidence>
<dbReference type="InterPro" id="IPR010326">
    <property type="entry name" value="EXOC3/Sec6"/>
</dbReference>
<evidence type="ECO:0000313" key="5">
    <source>
        <dbReference type="EMBL" id="KAF2446984.1"/>
    </source>
</evidence>
<dbReference type="PANTHER" id="PTHR21292">
    <property type="entry name" value="EXOCYST COMPLEX COMPONENT SEC6-RELATED"/>
    <property type="match status" value="1"/>
</dbReference>
<dbReference type="OrthoDB" id="190098at2759"/>
<evidence type="ECO:0000256" key="4">
    <source>
        <dbReference type="SAM" id="Coils"/>
    </source>
</evidence>
<dbReference type="InterPro" id="IPR042532">
    <property type="entry name" value="EXOC3/Sec6_C"/>
</dbReference>
<dbReference type="FunFam" id="1.10.357.70:FF:000005">
    <property type="entry name" value="Exocyst complex component Sec6"/>
    <property type="match status" value="1"/>
</dbReference>
<dbReference type="EMBL" id="MU001497">
    <property type="protein sequence ID" value="KAF2446984.1"/>
    <property type="molecule type" value="Genomic_DNA"/>
</dbReference>